<accession>A0A2S2P7Z2</accession>
<gene>
    <name evidence="3" type="ORF">g.3154</name>
</gene>
<evidence type="ECO:0000256" key="1">
    <source>
        <dbReference type="SAM" id="MobiDB-lite"/>
    </source>
</evidence>
<evidence type="ECO:0000259" key="2">
    <source>
        <dbReference type="Pfam" id="PF16064"/>
    </source>
</evidence>
<dbReference type="AlphaFoldDB" id="A0A2S2P7Z2"/>
<protein>
    <recommendedName>
        <fullName evidence="2">DUF4806 domain-containing protein</fullName>
    </recommendedName>
</protein>
<dbReference type="InterPro" id="IPR032071">
    <property type="entry name" value="DUF4806"/>
</dbReference>
<dbReference type="Pfam" id="PF16064">
    <property type="entry name" value="DUF4806"/>
    <property type="match status" value="1"/>
</dbReference>
<proteinExistence type="predicted"/>
<reference evidence="3" key="1">
    <citation type="submission" date="2018-04" db="EMBL/GenBank/DDBJ databases">
        <title>Transcriptome of Schizaphis graminum biotype I.</title>
        <authorList>
            <person name="Scully E.D."/>
            <person name="Geib S.M."/>
            <person name="Palmer N.A."/>
            <person name="Koch K."/>
            <person name="Bradshaw J."/>
            <person name="Heng-Moss T."/>
            <person name="Sarath G."/>
        </authorList>
    </citation>
    <scope>NUCLEOTIDE SEQUENCE</scope>
</reference>
<evidence type="ECO:0000313" key="3">
    <source>
        <dbReference type="EMBL" id="MBY25308.1"/>
    </source>
</evidence>
<feature type="domain" description="DUF4806" evidence="2">
    <location>
        <begin position="260"/>
        <end position="337"/>
    </location>
</feature>
<dbReference type="EMBL" id="GGMR01012689">
    <property type="protein sequence ID" value="MBY25308.1"/>
    <property type="molecule type" value="Transcribed_RNA"/>
</dbReference>
<feature type="compositionally biased region" description="Low complexity" evidence="1">
    <location>
        <begin position="54"/>
        <end position="63"/>
    </location>
</feature>
<sequence length="345" mass="38934">MTLSTNKYYGLKTKQPKKPLSNNSNKLPGSNAIEDPPSIMVNFQNNGDNKAVLSSNDEGNNDSSYDDSDLDQSYKPEKHSKHLNIGHTNYQSLGCPPSKVKRTLFGQLNHSIDDIESLSSPHARNKKSSVARKLSAGFQDKPFKPSTLIDNDILEIKSSERSYKTSAIYNTSSSPFKVSSPENHQIFTPTVHKEISAFSAAGNSSNENLLKKILGMVLKIRYDLETVAQRQNELEKIMSNQSQWKDGQALFEDQVDEFEFCVPITNGDSLNDFEQKLATSQSFKSNVVNGLRRLSRKTLASTVRQMLCKLFDDKFLTEYSYVGQKKKRSFLHWEHVLSFLMLSVK</sequence>
<feature type="region of interest" description="Disordered" evidence="1">
    <location>
        <begin position="1"/>
        <end position="75"/>
    </location>
</feature>
<organism evidence="3">
    <name type="scientific">Schizaphis graminum</name>
    <name type="common">Green bug aphid</name>
    <dbReference type="NCBI Taxonomy" id="13262"/>
    <lineage>
        <taxon>Eukaryota</taxon>
        <taxon>Metazoa</taxon>
        <taxon>Ecdysozoa</taxon>
        <taxon>Arthropoda</taxon>
        <taxon>Hexapoda</taxon>
        <taxon>Insecta</taxon>
        <taxon>Pterygota</taxon>
        <taxon>Neoptera</taxon>
        <taxon>Paraneoptera</taxon>
        <taxon>Hemiptera</taxon>
        <taxon>Sternorrhyncha</taxon>
        <taxon>Aphidomorpha</taxon>
        <taxon>Aphidoidea</taxon>
        <taxon>Aphididae</taxon>
        <taxon>Aphidini</taxon>
        <taxon>Schizaphis</taxon>
    </lineage>
</organism>
<name>A0A2S2P7Z2_SCHGA</name>